<dbReference type="InterPro" id="IPR047801">
    <property type="entry name" value="Peptidase_C45"/>
</dbReference>
<dbReference type="Gene3D" id="1.10.10.2120">
    <property type="match status" value="1"/>
</dbReference>
<accession>A0AAD6YEE9</accession>
<dbReference type="PANTHER" id="PTHR34180:SF1">
    <property type="entry name" value="BETA-ALANYL-DOPAMINE_CARCININE HYDROLASE"/>
    <property type="match status" value="1"/>
</dbReference>
<dbReference type="Pfam" id="PF03417">
    <property type="entry name" value="AAT"/>
    <property type="match status" value="1"/>
</dbReference>
<evidence type="ECO:0000313" key="3">
    <source>
        <dbReference type="Proteomes" id="UP001219525"/>
    </source>
</evidence>
<reference evidence="2" key="1">
    <citation type="submission" date="2023-03" db="EMBL/GenBank/DDBJ databases">
        <title>Massive genome expansion in bonnet fungi (Mycena s.s.) driven by repeated elements and novel gene families across ecological guilds.</title>
        <authorList>
            <consortium name="Lawrence Berkeley National Laboratory"/>
            <person name="Harder C.B."/>
            <person name="Miyauchi S."/>
            <person name="Viragh M."/>
            <person name="Kuo A."/>
            <person name="Thoen E."/>
            <person name="Andreopoulos B."/>
            <person name="Lu D."/>
            <person name="Skrede I."/>
            <person name="Drula E."/>
            <person name="Henrissat B."/>
            <person name="Morin E."/>
            <person name="Kohler A."/>
            <person name="Barry K."/>
            <person name="LaButti K."/>
            <person name="Morin E."/>
            <person name="Salamov A."/>
            <person name="Lipzen A."/>
            <person name="Mereny Z."/>
            <person name="Hegedus B."/>
            <person name="Baldrian P."/>
            <person name="Stursova M."/>
            <person name="Weitz H."/>
            <person name="Taylor A."/>
            <person name="Grigoriev I.V."/>
            <person name="Nagy L.G."/>
            <person name="Martin F."/>
            <person name="Kauserud H."/>
        </authorList>
    </citation>
    <scope>NUCLEOTIDE SEQUENCE</scope>
    <source>
        <strain evidence="2">9144</strain>
    </source>
</reference>
<evidence type="ECO:0000259" key="1">
    <source>
        <dbReference type="Pfam" id="PF03417"/>
    </source>
</evidence>
<feature type="domain" description="Peptidase C45 hydrolase" evidence="1">
    <location>
        <begin position="119"/>
        <end position="300"/>
    </location>
</feature>
<dbReference type="NCBIfam" id="NF040521">
    <property type="entry name" value="C45_proenzyme"/>
    <property type="match status" value="1"/>
</dbReference>
<dbReference type="AlphaFoldDB" id="A0AAD6YEE9"/>
<dbReference type="PANTHER" id="PTHR34180">
    <property type="entry name" value="PEPTIDASE C45"/>
    <property type="match status" value="1"/>
</dbReference>
<protein>
    <submittedName>
        <fullName evidence="2">Acyl-coenzyme A:6-aminopenicillanic acid acyl-transferase-domain-containing protein</fullName>
    </submittedName>
</protein>
<proteinExistence type="predicted"/>
<dbReference type="Gene3D" id="3.60.60.10">
    <property type="entry name" value="Penicillin V Acylase, Chain A"/>
    <property type="match status" value="1"/>
</dbReference>
<gene>
    <name evidence="2" type="ORF">GGX14DRAFT_521597</name>
</gene>
<dbReference type="InterPro" id="IPR005079">
    <property type="entry name" value="Peptidase_C45_hydrolase"/>
</dbReference>
<comment type="caution">
    <text evidence="2">The sequence shown here is derived from an EMBL/GenBank/DDBJ whole genome shotgun (WGS) entry which is preliminary data.</text>
</comment>
<sequence length="376" mass="40959">MSLPLPPPPPHIELTGSPREIGFQHGKQLAVQIRRQIQVYSTMFQRTSNLDWPAVRNISVVYQNTIRSLTPDIYVEMEGIAEGANLSILDIIALNARSEIALGLFSDGCTSLGWKLEGNCHGDVILAQNWDWTPRVQENLAMMSIDQPGHPKIYMMAEAGIVGKIGFNSASVGVCLNAIRAHPTDSSKLPIHVALRLCLESTSTQNAIDRITSLGGVASSQHILIADQSGAVAMELSPLGDTYIPCNKHGYIAHTNHFIANKCGVIEPHWPGVGSHERLARIDELMNGLKCEVGVGEEHEKIGDTLRQRVFSDTFNSPASICCMENPIKPIETRSRTLFCIVMTFSPGAAPSAEVVWGNDLAGPISEVHSLTMPWA</sequence>
<dbReference type="EMBL" id="JARJCW010000033">
    <property type="protein sequence ID" value="KAJ7208689.1"/>
    <property type="molecule type" value="Genomic_DNA"/>
</dbReference>
<name>A0AAD6YEE9_9AGAR</name>
<keyword evidence="3" id="KW-1185">Reference proteome</keyword>
<evidence type="ECO:0000313" key="2">
    <source>
        <dbReference type="EMBL" id="KAJ7208689.1"/>
    </source>
</evidence>
<dbReference type="InterPro" id="IPR047794">
    <property type="entry name" value="C45_proenzyme-like"/>
</dbReference>
<dbReference type="Proteomes" id="UP001219525">
    <property type="component" value="Unassembled WGS sequence"/>
</dbReference>
<organism evidence="2 3">
    <name type="scientific">Mycena pura</name>
    <dbReference type="NCBI Taxonomy" id="153505"/>
    <lineage>
        <taxon>Eukaryota</taxon>
        <taxon>Fungi</taxon>
        <taxon>Dikarya</taxon>
        <taxon>Basidiomycota</taxon>
        <taxon>Agaricomycotina</taxon>
        <taxon>Agaricomycetes</taxon>
        <taxon>Agaricomycetidae</taxon>
        <taxon>Agaricales</taxon>
        <taxon>Marasmiineae</taxon>
        <taxon>Mycenaceae</taxon>
        <taxon>Mycena</taxon>
    </lineage>
</organism>